<evidence type="ECO:0000313" key="6">
    <source>
        <dbReference type="EMBL" id="MFC0081836.1"/>
    </source>
</evidence>
<keyword evidence="7" id="KW-1185">Reference proteome</keyword>
<dbReference type="PANTHER" id="PTHR23321:SF26">
    <property type="entry name" value="SMALL RIBOSOMAL SUBUNIT PROTEIN US15M"/>
    <property type="match status" value="1"/>
</dbReference>
<accession>A0ABV6C4T2</accession>
<dbReference type="SMART" id="SM01387">
    <property type="entry name" value="Ribosomal_S15"/>
    <property type="match status" value="1"/>
</dbReference>
<evidence type="ECO:0000256" key="4">
    <source>
        <dbReference type="RuleBase" id="RU003919"/>
    </source>
</evidence>
<dbReference type="InterPro" id="IPR000589">
    <property type="entry name" value="Ribosomal_uS15"/>
</dbReference>
<keyword evidence="3 5" id="KW-0694">RNA-binding</keyword>
<dbReference type="NCBIfam" id="TIGR00952">
    <property type="entry name" value="S15_bact"/>
    <property type="match status" value="1"/>
</dbReference>
<evidence type="ECO:0000313" key="7">
    <source>
        <dbReference type="Proteomes" id="UP001589788"/>
    </source>
</evidence>
<dbReference type="PANTHER" id="PTHR23321">
    <property type="entry name" value="RIBOSOMAL PROTEIN S15, BACTERIAL AND ORGANELLAR"/>
    <property type="match status" value="1"/>
</dbReference>
<dbReference type="SUPFAM" id="SSF47060">
    <property type="entry name" value="S15/NS1 RNA-binding domain"/>
    <property type="match status" value="1"/>
</dbReference>
<comment type="function">
    <text evidence="3">Forms an intersubunit bridge (bridge B4) with the 23S rRNA of the 50S subunit in the ribosome.</text>
</comment>
<evidence type="ECO:0000256" key="5">
    <source>
        <dbReference type="RuleBase" id="RU004524"/>
    </source>
</evidence>
<dbReference type="PROSITE" id="PS00362">
    <property type="entry name" value="RIBOSOMAL_S15"/>
    <property type="match status" value="1"/>
</dbReference>
<dbReference type="Gene3D" id="1.10.287.10">
    <property type="entry name" value="S15/NS1, RNA-binding"/>
    <property type="match status" value="1"/>
</dbReference>
<dbReference type="HAMAP" id="MF_01343_B">
    <property type="entry name" value="Ribosomal_uS15_B"/>
    <property type="match status" value="1"/>
</dbReference>
<dbReference type="InterPro" id="IPR005290">
    <property type="entry name" value="Ribosomal_uS15_bac-type"/>
</dbReference>
<organism evidence="6 7">
    <name type="scientific">Aciditerrimonas ferrireducens</name>
    <dbReference type="NCBI Taxonomy" id="667306"/>
    <lineage>
        <taxon>Bacteria</taxon>
        <taxon>Bacillati</taxon>
        <taxon>Actinomycetota</taxon>
        <taxon>Acidimicrobiia</taxon>
        <taxon>Acidimicrobiales</taxon>
        <taxon>Acidimicrobiaceae</taxon>
        <taxon>Aciditerrimonas</taxon>
    </lineage>
</organism>
<dbReference type="Proteomes" id="UP001589788">
    <property type="component" value="Unassembled WGS sequence"/>
</dbReference>
<proteinExistence type="inferred from homology"/>
<dbReference type="Pfam" id="PF00312">
    <property type="entry name" value="Ribosomal_S15"/>
    <property type="match status" value="1"/>
</dbReference>
<evidence type="ECO:0000256" key="2">
    <source>
        <dbReference type="ARBA" id="ARBA00023274"/>
    </source>
</evidence>
<sequence length="85" mass="10126">MPDKTTTIEKYRLHEKDTGSPEVQIALLTERIAHLTEHLKVHKGDHHTRRGLMMLIGRRRRLLDYVRANDVERYRSIISRLGIRR</sequence>
<dbReference type="RefSeq" id="WP_248108603.1">
    <property type="nucleotide sequence ID" value="NZ_JAKHEX010000017.1"/>
</dbReference>
<dbReference type="Gene3D" id="6.10.250.3130">
    <property type="match status" value="1"/>
</dbReference>
<reference evidence="6 7" key="1">
    <citation type="submission" date="2024-09" db="EMBL/GenBank/DDBJ databases">
        <authorList>
            <person name="Sun Q."/>
            <person name="Mori K."/>
        </authorList>
    </citation>
    <scope>NUCLEOTIDE SEQUENCE [LARGE SCALE GENOMIC DNA]</scope>
    <source>
        <strain evidence="6 7">JCM 15389</strain>
    </source>
</reference>
<dbReference type="EMBL" id="JBHLYQ010000051">
    <property type="protein sequence ID" value="MFC0081836.1"/>
    <property type="molecule type" value="Genomic_DNA"/>
</dbReference>
<gene>
    <name evidence="3 6" type="primary">rpsO</name>
    <name evidence="6" type="ORF">ACFFRE_06710</name>
</gene>
<comment type="caution">
    <text evidence="6">The sequence shown here is derived from an EMBL/GenBank/DDBJ whole genome shotgun (WGS) entry which is preliminary data.</text>
</comment>
<comment type="similarity">
    <text evidence="3 4">Belongs to the universal ribosomal protein uS15 family.</text>
</comment>
<dbReference type="InterPro" id="IPR009068">
    <property type="entry name" value="uS15_NS1_RNA-bd_sf"/>
</dbReference>
<keyword evidence="1 3" id="KW-0689">Ribosomal protein</keyword>
<dbReference type="GO" id="GO:0005840">
    <property type="term" value="C:ribosome"/>
    <property type="evidence" value="ECO:0007669"/>
    <property type="project" value="UniProtKB-KW"/>
</dbReference>
<evidence type="ECO:0000256" key="1">
    <source>
        <dbReference type="ARBA" id="ARBA00022980"/>
    </source>
</evidence>
<name>A0ABV6C4T2_9ACTN</name>
<keyword evidence="2 3" id="KW-0687">Ribonucleoprotein</keyword>
<evidence type="ECO:0000256" key="3">
    <source>
        <dbReference type="HAMAP-Rule" id="MF_01343"/>
    </source>
</evidence>
<comment type="function">
    <text evidence="3 5">One of the primary rRNA binding proteins, it binds directly to 16S rRNA where it helps nucleate assembly of the platform of the 30S subunit by binding and bridging several RNA helices of the 16S rRNA.</text>
</comment>
<dbReference type="CDD" id="cd00353">
    <property type="entry name" value="Ribosomal_S15p_S13e"/>
    <property type="match status" value="1"/>
</dbReference>
<protein>
    <recommendedName>
        <fullName evidence="3">Small ribosomal subunit protein uS15</fullName>
    </recommendedName>
</protein>
<keyword evidence="3 5" id="KW-0699">rRNA-binding</keyword>
<comment type="subunit">
    <text evidence="3">Part of the 30S ribosomal subunit. Forms a bridge to the 50S subunit in the 70S ribosome, contacting the 23S rRNA.</text>
</comment>